<reference evidence="8 9" key="1">
    <citation type="submission" date="2016-10" db="EMBL/GenBank/DDBJ databases">
        <authorList>
            <person name="Varghese N."/>
            <person name="Submissions S."/>
        </authorList>
    </citation>
    <scope>NUCLEOTIDE SEQUENCE [LARGE SCALE GENOMIC DNA]</scope>
    <source>
        <strain evidence="8 9">DSM 16525</strain>
    </source>
</reference>
<dbReference type="Pfam" id="PF00004">
    <property type="entry name" value="AAA"/>
    <property type="match status" value="1"/>
</dbReference>
<keyword evidence="8" id="KW-0378">Hydrolase</keyword>
<evidence type="ECO:0000259" key="5">
    <source>
        <dbReference type="SMART" id="SM00382"/>
    </source>
</evidence>
<dbReference type="InterPro" id="IPR003593">
    <property type="entry name" value="AAA+_ATPase"/>
</dbReference>
<feature type="compositionally biased region" description="Acidic residues" evidence="4">
    <location>
        <begin position="198"/>
        <end position="211"/>
    </location>
</feature>
<dbReference type="CDD" id="cd19499">
    <property type="entry name" value="RecA-like_ClpB_Hsp104-like"/>
    <property type="match status" value="1"/>
</dbReference>
<dbReference type="InterPro" id="IPR003959">
    <property type="entry name" value="ATPase_AAA_core"/>
</dbReference>
<dbReference type="GO" id="GO:0008233">
    <property type="term" value="F:peptidase activity"/>
    <property type="evidence" value="ECO:0007669"/>
    <property type="project" value="UniProtKB-KW"/>
</dbReference>
<evidence type="ECO:0000313" key="10">
    <source>
        <dbReference type="Proteomes" id="UP000321514"/>
    </source>
</evidence>
<dbReference type="PRINTS" id="PR00300">
    <property type="entry name" value="CLPPROTEASEA"/>
</dbReference>
<dbReference type="GO" id="GO:0016887">
    <property type="term" value="F:ATP hydrolysis activity"/>
    <property type="evidence" value="ECO:0007669"/>
    <property type="project" value="InterPro"/>
</dbReference>
<dbReference type="Proteomes" id="UP000183760">
    <property type="component" value="Unassembled WGS sequence"/>
</dbReference>
<protein>
    <submittedName>
        <fullName evidence="8">ATP-dependent Clp protease ATP-binding subunit ClpA</fullName>
    </submittedName>
</protein>
<dbReference type="PANTHER" id="PTHR11638:SF18">
    <property type="entry name" value="HEAT SHOCK PROTEIN 104"/>
    <property type="match status" value="1"/>
</dbReference>
<dbReference type="GO" id="GO:0006508">
    <property type="term" value="P:proteolysis"/>
    <property type="evidence" value="ECO:0007669"/>
    <property type="project" value="UniProtKB-KW"/>
</dbReference>
<evidence type="ECO:0000256" key="3">
    <source>
        <dbReference type="ARBA" id="ARBA00023186"/>
    </source>
</evidence>
<feature type="domain" description="AAA+ ATPase" evidence="5">
    <location>
        <begin position="273"/>
        <end position="459"/>
    </location>
</feature>
<dbReference type="RefSeq" id="WP_074956487.1">
    <property type="nucleotide sequence ID" value="NZ_BJXR01000027.1"/>
</dbReference>
<accession>A0A511T429</accession>
<dbReference type="PANTHER" id="PTHR11638">
    <property type="entry name" value="ATP-DEPENDENT CLP PROTEASE"/>
    <property type="match status" value="1"/>
</dbReference>
<dbReference type="InterPro" id="IPR019489">
    <property type="entry name" value="Clp_ATPase_C"/>
</dbReference>
<dbReference type="GO" id="GO:0034605">
    <property type="term" value="P:cellular response to heat"/>
    <property type="evidence" value="ECO:0007669"/>
    <property type="project" value="TreeGrafter"/>
</dbReference>
<dbReference type="SUPFAM" id="SSF52540">
    <property type="entry name" value="P-loop containing nucleoside triphosphate hydrolases"/>
    <property type="match status" value="2"/>
</dbReference>
<dbReference type="OrthoDB" id="8857354at2"/>
<dbReference type="Gene3D" id="1.10.8.60">
    <property type="match status" value="1"/>
</dbReference>
<evidence type="ECO:0000313" key="9">
    <source>
        <dbReference type="Proteomes" id="UP000183760"/>
    </source>
</evidence>
<dbReference type="InterPro" id="IPR027417">
    <property type="entry name" value="P-loop_NTPase"/>
</dbReference>
<dbReference type="GO" id="GO:0005524">
    <property type="term" value="F:ATP binding"/>
    <property type="evidence" value="ECO:0007669"/>
    <property type="project" value="UniProtKB-KW"/>
</dbReference>
<evidence type="ECO:0000256" key="2">
    <source>
        <dbReference type="ARBA" id="ARBA00022840"/>
    </source>
</evidence>
<sequence length="1137" mass="125897">MNFRFQCWVQRHASGRVTLTPLSLPHLAVHADSLEKATEELTLALDDQLTRIHPRRVPEFISATGGTPHALELRALPVWGEEENSVAPLSLFGVCAPTHQSYLGLNTPRLETQLWFQGKSLPEDAPERLRERLEGLSDARLLALRADGGEALIDVEVEATPTRLSALTPRQLHLDIRPPPRPPDAPDASDEPRVTGPLDDEDEEEVLDDDTWEPRKRKRRHEPGDKAARPPPTPMLDRIGVPWHKLAEDGQLDPAYEQDALVSLLRARLAAKDAEAVVLVGPSGVGKSALLHALAEALRAPTATDDERARPFFFLDGSRLIAGEGMWGGWQQQVLQSYREASEARAILALGHAVDLLDAGKSAHSDQNVAQLLLPLLSTREVSVVAEATAETWAQVERRNASFARLFSVVRVEEPALESLSRILTRVAQDTVGATSLDVQPEALEECRFLCRRFLPYGAQVGNAVAFLRRLLATCTHAAQAHVTRLDAVRQFASESGIPESLLRDDVPLEAEQVRAFLSTRVLGQPTAVERVANVVSVLKAGLADTRRPLGVLLFVGPTGVGKTELSKALAELLFGSRERMVRLDMGEYAGPDALLRLLGDGQTPGHLSAAVRRQPFCVVLLDEVEKAHPAVHDALLGVLGEGRLTDASGRFTDFRNAVLVLTSNLGADTWRARVGFDSLGGVPDVAALRTHYLAEVQRFFRPEMFNRLDDTIVFSPLSAELLRRLVVREVDAVRRRSGLSRHDASLEVSESALDWLAARGFDPRYGARPLKRALERELVVPVAAWLAEHPTSGPVTLHVEGGDSGLSLRAEAVGGAAEGVGRQAIEQVLEEAATLRAEVQRWGRSPPMRALRQELAVFDKMSRQTSYWEERALAEESSRKSGEARELDKAFRECAQQTEAIEDLLFEAHLSRSVGQAESLARDVTSLRATFRPLRERLYGSLYQYSRSVSLVLVPSRGAWARLCFLAASYERWCNSKQLTFQRVLLWPYQKPEGEKAPRKPPPPTWSYEKHDDLTKLKTTPMAYAIEVTGETRPLLLSAEHGVHRFVEGSQAALVRVLFTSNPRSRDVLPEWEKLEKLLPKEEVRRIRPGSTETSGGSVEDLRTGARVRYAGGVLDMESLQEPWMNWRVFGETEED</sequence>
<dbReference type="Pfam" id="PF07724">
    <property type="entry name" value="AAA_2"/>
    <property type="match status" value="1"/>
</dbReference>
<dbReference type="SMART" id="SM01086">
    <property type="entry name" value="ClpB_D2-small"/>
    <property type="match status" value="1"/>
</dbReference>
<keyword evidence="3" id="KW-0143">Chaperone</keyword>
<evidence type="ECO:0000313" key="7">
    <source>
        <dbReference type="EMBL" id="GEN08088.1"/>
    </source>
</evidence>
<gene>
    <name evidence="7" type="ORF">MFU01_31250</name>
    <name evidence="8" type="ORF">SAMN05443572_106490</name>
</gene>
<keyword evidence="2 8" id="KW-0067">ATP-binding</keyword>
<evidence type="ECO:0000313" key="8">
    <source>
        <dbReference type="EMBL" id="SEU23107.1"/>
    </source>
</evidence>
<feature type="region of interest" description="Disordered" evidence="4">
    <location>
        <begin position="164"/>
        <end position="239"/>
    </location>
</feature>
<dbReference type="Gene3D" id="3.40.50.300">
    <property type="entry name" value="P-loop containing nucleotide triphosphate hydrolases"/>
    <property type="match status" value="2"/>
</dbReference>
<organism evidence="7 10">
    <name type="scientific">Myxococcus fulvus</name>
    <dbReference type="NCBI Taxonomy" id="33"/>
    <lineage>
        <taxon>Bacteria</taxon>
        <taxon>Pseudomonadati</taxon>
        <taxon>Myxococcota</taxon>
        <taxon>Myxococcia</taxon>
        <taxon>Myxococcales</taxon>
        <taxon>Cystobacterineae</taxon>
        <taxon>Myxococcaceae</taxon>
        <taxon>Myxococcus</taxon>
    </lineage>
</organism>
<reference evidence="7 10" key="2">
    <citation type="submission" date="2019-07" db="EMBL/GenBank/DDBJ databases">
        <title>Whole genome shotgun sequence of Myxococcus fulvus NBRC 100333.</title>
        <authorList>
            <person name="Hosoyama A."/>
            <person name="Uohara A."/>
            <person name="Ohji S."/>
            <person name="Ichikawa N."/>
        </authorList>
    </citation>
    <scope>NUCLEOTIDE SEQUENCE [LARGE SCALE GENOMIC DNA]</scope>
    <source>
        <strain evidence="7 10">NBRC 100333</strain>
    </source>
</reference>
<dbReference type="AlphaFoldDB" id="A0A511T429"/>
<dbReference type="EMBL" id="BJXR01000027">
    <property type="protein sequence ID" value="GEN08088.1"/>
    <property type="molecule type" value="Genomic_DNA"/>
</dbReference>
<dbReference type="GO" id="GO:0005737">
    <property type="term" value="C:cytoplasm"/>
    <property type="evidence" value="ECO:0007669"/>
    <property type="project" value="TreeGrafter"/>
</dbReference>
<dbReference type="Proteomes" id="UP000321514">
    <property type="component" value="Unassembled WGS sequence"/>
</dbReference>
<dbReference type="EMBL" id="FOIB01000006">
    <property type="protein sequence ID" value="SEU23107.1"/>
    <property type="molecule type" value="Genomic_DNA"/>
</dbReference>
<keyword evidence="9" id="KW-1185">Reference proteome</keyword>
<dbReference type="InterPro" id="IPR001270">
    <property type="entry name" value="ClpA/B"/>
</dbReference>
<evidence type="ECO:0000256" key="1">
    <source>
        <dbReference type="ARBA" id="ARBA00022741"/>
    </source>
</evidence>
<dbReference type="SMART" id="SM00382">
    <property type="entry name" value="AAA"/>
    <property type="match status" value="2"/>
</dbReference>
<comment type="caution">
    <text evidence="7">The sequence shown here is derived from an EMBL/GenBank/DDBJ whole genome shotgun (WGS) entry which is preliminary data.</text>
</comment>
<evidence type="ECO:0000259" key="6">
    <source>
        <dbReference type="SMART" id="SM01086"/>
    </source>
</evidence>
<dbReference type="Pfam" id="PF10431">
    <property type="entry name" value="ClpB_D2-small"/>
    <property type="match status" value="1"/>
</dbReference>
<proteinExistence type="predicted"/>
<evidence type="ECO:0000256" key="4">
    <source>
        <dbReference type="SAM" id="MobiDB-lite"/>
    </source>
</evidence>
<keyword evidence="1" id="KW-0547">Nucleotide-binding</keyword>
<keyword evidence="8" id="KW-0645">Protease</keyword>
<feature type="domain" description="Clp ATPase C-terminal" evidence="6">
    <location>
        <begin position="718"/>
        <end position="809"/>
    </location>
</feature>
<dbReference type="InterPro" id="IPR050130">
    <property type="entry name" value="ClpA_ClpB"/>
</dbReference>
<feature type="domain" description="AAA+ ATPase" evidence="5">
    <location>
        <begin position="549"/>
        <end position="704"/>
    </location>
</feature>
<dbReference type="STRING" id="1334629.MFUL124B02_28950"/>
<name>A0A511T429_MYXFU</name>